<keyword evidence="3" id="KW-1185">Reference proteome</keyword>
<gene>
    <name evidence="2" type="ORF">B1812_07730</name>
</gene>
<dbReference type="PROSITE" id="PS51257">
    <property type="entry name" value="PROKAR_LIPOPROTEIN"/>
    <property type="match status" value="1"/>
</dbReference>
<dbReference type="KEGG" id="mbry:B1812_07730"/>
<dbReference type="OrthoDB" id="9130166at2"/>
<evidence type="ECO:0000313" key="3">
    <source>
        <dbReference type="Proteomes" id="UP000193978"/>
    </source>
</evidence>
<dbReference type="Proteomes" id="UP000193978">
    <property type="component" value="Chromosome"/>
</dbReference>
<feature type="signal peptide" evidence="1">
    <location>
        <begin position="1"/>
        <end position="18"/>
    </location>
</feature>
<organism evidence="2 3">
    <name type="scientific">Methylocystis bryophila</name>
    <dbReference type="NCBI Taxonomy" id="655015"/>
    <lineage>
        <taxon>Bacteria</taxon>
        <taxon>Pseudomonadati</taxon>
        <taxon>Pseudomonadota</taxon>
        <taxon>Alphaproteobacteria</taxon>
        <taxon>Hyphomicrobiales</taxon>
        <taxon>Methylocystaceae</taxon>
        <taxon>Methylocystis</taxon>
    </lineage>
</organism>
<sequence length="154" mass="16501">MTKRLARLCLILISLALAACGSAAEDGATPTSVACRVGPDCDRKWARAIAWVEQNACYKIEKVDAWRIQTFGPYGKSEGTAIAIDKVASGDGWAQLFIHVSCANIVTCYPSVTAQKISFFEYVSGGSNDVVPIHPPFPQAHPIPGLGDPLVLLR</sequence>
<dbReference type="RefSeq" id="WP_085771070.1">
    <property type="nucleotide sequence ID" value="NZ_AP027149.1"/>
</dbReference>
<dbReference type="EMBL" id="CP019948">
    <property type="protein sequence ID" value="ARN80979.1"/>
    <property type="molecule type" value="Genomic_DNA"/>
</dbReference>
<evidence type="ECO:0000313" key="2">
    <source>
        <dbReference type="EMBL" id="ARN80979.1"/>
    </source>
</evidence>
<dbReference type="STRING" id="655015.B1812_07730"/>
<accession>A0A1W6MU13</accession>
<feature type="chain" id="PRO_5012099887" description="Lipoprotein" evidence="1">
    <location>
        <begin position="19"/>
        <end position="154"/>
    </location>
</feature>
<evidence type="ECO:0008006" key="4">
    <source>
        <dbReference type="Google" id="ProtNLM"/>
    </source>
</evidence>
<keyword evidence="1" id="KW-0732">Signal</keyword>
<evidence type="ECO:0000256" key="1">
    <source>
        <dbReference type="SAM" id="SignalP"/>
    </source>
</evidence>
<dbReference type="AlphaFoldDB" id="A0A1W6MU13"/>
<reference evidence="2 3" key="1">
    <citation type="submission" date="2017-02" db="EMBL/GenBank/DDBJ databases">
        <authorList>
            <person name="Peterson S.W."/>
        </authorList>
    </citation>
    <scope>NUCLEOTIDE SEQUENCE [LARGE SCALE GENOMIC DNA]</scope>
    <source>
        <strain evidence="2 3">S285</strain>
    </source>
</reference>
<protein>
    <recommendedName>
        <fullName evidence="4">Lipoprotein</fullName>
    </recommendedName>
</protein>
<proteinExistence type="predicted"/>
<name>A0A1W6MU13_9HYPH</name>